<protein>
    <submittedName>
        <fullName evidence="1">Uncharacterized protein</fullName>
    </submittedName>
</protein>
<keyword evidence="2" id="KW-1185">Reference proteome</keyword>
<dbReference type="AlphaFoldDB" id="A0A7J5X591"/>
<reference evidence="1 2" key="1">
    <citation type="submission" date="2020-03" db="EMBL/GenBank/DDBJ databases">
        <title>Dissostichus mawsoni Genome sequencing and assembly.</title>
        <authorList>
            <person name="Park H."/>
        </authorList>
    </citation>
    <scope>NUCLEOTIDE SEQUENCE [LARGE SCALE GENOMIC DNA]</scope>
    <source>
        <strain evidence="1">DM0001</strain>
        <tissue evidence="1">Muscle</tissue>
    </source>
</reference>
<dbReference type="Proteomes" id="UP000518266">
    <property type="component" value="Unassembled WGS sequence"/>
</dbReference>
<accession>A0A7J5X591</accession>
<comment type="caution">
    <text evidence="1">The sequence shown here is derived from an EMBL/GenBank/DDBJ whole genome shotgun (WGS) entry which is preliminary data.</text>
</comment>
<evidence type="ECO:0000313" key="2">
    <source>
        <dbReference type="Proteomes" id="UP000518266"/>
    </source>
</evidence>
<gene>
    <name evidence="1" type="ORF">F7725_025790</name>
</gene>
<name>A0A7J5X591_DISMA</name>
<dbReference type="OrthoDB" id="755951at2759"/>
<organism evidence="1 2">
    <name type="scientific">Dissostichus mawsoni</name>
    <name type="common">Antarctic cod</name>
    <dbReference type="NCBI Taxonomy" id="36200"/>
    <lineage>
        <taxon>Eukaryota</taxon>
        <taxon>Metazoa</taxon>
        <taxon>Chordata</taxon>
        <taxon>Craniata</taxon>
        <taxon>Vertebrata</taxon>
        <taxon>Euteleostomi</taxon>
        <taxon>Actinopterygii</taxon>
        <taxon>Neopterygii</taxon>
        <taxon>Teleostei</taxon>
        <taxon>Neoteleostei</taxon>
        <taxon>Acanthomorphata</taxon>
        <taxon>Eupercaria</taxon>
        <taxon>Perciformes</taxon>
        <taxon>Notothenioidei</taxon>
        <taxon>Nototheniidae</taxon>
        <taxon>Dissostichus</taxon>
    </lineage>
</organism>
<proteinExistence type="predicted"/>
<dbReference type="EMBL" id="JAAKFY010000027">
    <property type="protein sequence ID" value="KAF3832125.1"/>
    <property type="molecule type" value="Genomic_DNA"/>
</dbReference>
<sequence>MYSYMWVQGAAPPNSTEREGFCVRSTDYTSKDYSTWTESRWKVIKGRIFLVASHDLEADILFSSGREPANATY</sequence>
<evidence type="ECO:0000313" key="1">
    <source>
        <dbReference type="EMBL" id="KAF3832125.1"/>
    </source>
</evidence>